<gene>
    <name evidence="4" type="ORF">J2S42_005900</name>
</gene>
<dbReference type="SUPFAM" id="SSF52821">
    <property type="entry name" value="Rhodanese/Cell cycle control phosphatase"/>
    <property type="match status" value="2"/>
</dbReference>
<dbReference type="Gene3D" id="3.40.250.10">
    <property type="entry name" value="Rhodanese-like domain"/>
    <property type="match status" value="2"/>
</dbReference>
<evidence type="ECO:0000256" key="2">
    <source>
        <dbReference type="ARBA" id="ARBA00022737"/>
    </source>
</evidence>
<evidence type="ECO:0000313" key="4">
    <source>
        <dbReference type="EMBL" id="MDQ0369231.1"/>
    </source>
</evidence>
<comment type="caution">
    <text evidence="4">The sequence shown here is derived from an EMBL/GenBank/DDBJ whole genome shotgun (WGS) entry which is preliminary data.</text>
</comment>
<evidence type="ECO:0000259" key="3">
    <source>
        <dbReference type="PROSITE" id="PS50206"/>
    </source>
</evidence>
<sequence length="291" mass="29999">MTLPDELLIDASALAALLRSGAAPTLLDVRWRLTGPPGRDDYLAGHLPGAVFVDLDASLSGPPGEHGRHPLPDPTVLQDALRAAGVSASRPVVVYDDGDQWAAARTWWTLRWAGHPHVRVLDGGFRAWRSGGFEITSEVPGTDVGDFTVRTGGLPVLDAAGAATVAAGGVLIDARAPERYRGEVEPVDAAPGHIPGAVNVPTAGNTGPDGRFLAAGQLRDRFAAAGVTPEAELVGAYCGSGVTGAHTVLALHLAGRKDAALYVGSWSEWITDASRPRALGDAGAAKAPGQE</sequence>
<dbReference type="PANTHER" id="PTHR11364:SF27">
    <property type="entry name" value="SULFURTRANSFERASE"/>
    <property type="match status" value="1"/>
</dbReference>
<protein>
    <submittedName>
        <fullName evidence="4">Thiosulfate/3-mercaptopyruvate sulfurtransferase</fullName>
        <ecNumber evidence="4">2.8.1.1</ecNumber>
        <ecNumber evidence="4">2.8.1.2</ecNumber>
    </submittedName>
</protein>
<dbReference type="EC" id="2.8.1.2" evidence="4"/>
<accession>A0AAE3W453</accession>
<dbReference type="PROSITE" id="PS50206">
    <property type="entry name" value="RHODANESE_3"/>
    <property type="match status" value="2"/>
</dbReference>
<dbReference type="CDD" id="cd01448">
    <property type="entry name" value="TST_Repeat_1"/>
    <property type="match status" value="1"/>
</dbReference>
<dbReference type="PROSITE" id="PS00380">
    <property type="entry name" value="RHODANESE_1"/>
    <property type="match status" value="1"/>
</dbReference>
<dbReference type="InterPro" id="IPR036873">
    <property type="entry name" value="Rhodanese-like_dom_sf"/>
</dbReference>
<keyword evidence="5" id="KW-1185">Reference proteome</keyword>
<dbReference type="EMBL" id="JAUSUZ010000001">
    <property type="protein sequence ID" value="MDQ0369231.1"/>
    <property type="molecule type" value="Genomic_DNA"/>
</dbReference>
<dbReference type="RefSeq" id="WP_307244312.1">
    <property type="nucleotide sequence ID" value="NZ_JAUSUZ010000001.1"/>
</dbReference>
<dbReference type="GO" id="GO:0004792">
    <property type="term" value="F:thiosulfate-cyanide sulfurtransferase activity"/>
    <property type="evidence" value="ECO:0007669"/>
    <property type="project" value="UniProtKB-EC"/>
</dbReference>
<dbReference type="AlphaFoldDB" id="A0AAE3W453"/>
<organism evidence="4 5">
    <name type="scientific">Catenuloplanes indicus</name>
    <dbReference type="NCBI Taxonomy" id="137267"/>
    <lineage>
        <taxon>Bacteria</taxon>
        <taxon>Bacillati</taxon>
        <taxon>Actinomycetota</taxon>
        <taxon>Actinomycetes</taxon>
        <taxon>Micromonosporales</taxon>
        <taxon>Micromonosporaceae</taxon>
        <taxon>Catenuloplanes</taxon>
    </lineage>
</organism>
<dbReference type="GO" id="GO:0016784">
    <property type="term" value="F:3-mercaptopyruvate sulfurtransferase activity"/>
    <property type="evidence" value="ECO:0007669"/>
    <property type="project" value="UniProtKB-EC"/>
</dbReference>
<dbReference type="InterPro" id="IPR045078">
    <property type="entry name" value="TST/MPST-like"/>
</dbReference>
<evidence type="ECO:0000313" key="5">
    <source>
        <dbReference type="Proteomes" id="UP001240236"/>
    </source>
</evidence>
<name>A0AAE3W453_9ACTN</name>
<dbReference type="SMART" id="SM00450">
    <property type="entry name" value="RHOD"/>
    <property type="match status" value="2"/>
</dbReference>
<dbReference type="PANTHER" id="PTHR11364">
    <property type="entry name" value="THIOSULFATE SULFERTANSFERASE"/>
    <property type="match status" value="1"/>
</dbReference>
<reference evidence="4 5" key="1">
    <citation type="submission" date="2023-07" db="EMBL/GenBank/DDBJ databases">
        <title>Sequencing the genomes of 1000 actinobacteria strains.</title>
        <authorList>
            <person name="Klenk H.-P."/>
        </authorList>
    </citation>
    <scope>NUCLEOTIDE SEQUENCE [LARGE SCALE GENOMIC DNA]</scope>
    <source>
        <strain evidence="4 5">DSM 44709</strain>
    </source>
</reference>
<dbReference type="CDD" id="cd01449">
    <property type="entry name" value="TST_Repeat_2"/>
    <property type="match status" value="1"/>
</dbReference>
<keyword evidence="2" id="KW-0677">Repeat</keyword>
<evidence type="ECO:0000256" key="1">
    <source>
        <dbReference type="ARBA" id="ARBA00022679"/>
    </source>
</evidence>
<feature type="domain" description="Rhodanese" evidence="3">
    <location>
        <begin position="20"/>
        <end position="137"/>
    </location>
</feature>
<dbReference type="Pfam" id="PF00581">
    <property type="entry name" value="Rhodanese"/>
    <property type="match status" value="2"/>
</dbReference>
<feature type="domain" description="Rhodanese" evidence="3">
    <location>
        <begin position="165"/>
        <end position="271"/>
    </location>
</feature>
<dbReference type="EC" id="2.8.1.1" evidence="4"/>
<dbReference type="InterPro" id="IPR001307">
    <property type="entry name" value="Thiosulphate_STrfase_CS"/>
</dbReference>
<dbReference type="Proteomes" id="UP001240236">
    <property type="component" value="Unassembled WGS sequence"/>
</dbReference>
<proteinExistence type="predicted"/>
<keyword evidence="1 4" id="KW-0808">Transferase</keyword>
<dbReference type="InterPro" id="IPR001763">
    <property type="entry name" value="Rhodanese-like_dom"/>
</dbReference>